<evidence type="ECO:0000313" key="1">
    <source>
        <dbReference type="EMBL" id="KAK7474829.1"/>
    </source>
</evidence>
<dbReference type="Proteomes" id="UP001519460">
    <property type="component" value="Unassembled WGS sequence"/>
</dbReference>
<accession>A0ABD0JIR7</accession>
<feature type="non-terminal residue" evidence="1">
    <location>
        <position position="90"/>
    </location>
</feature>
<protein>
    <submittedName>
        <fullName evidence="1">Uncharacterized protein</fullName>
    </submittedName>
</protein>
<name>A0ABD0JIR7_9CAEN</name>
<organism evidence="1 2">
    <name type="scientific">Batillaria attramentaria</name>
    <dbReference type="NCBI Taxonomy" id="370345"/>
    <lineage>
        <taxon>Eukaryota</taxon>
        <taxon>Metazoa</taxon>
        <taxon>Spiralia</taxon>
        <taxon>Lophotrochozoa</taxon>
        <taxon>Mollusca</taxon>
        <taxon>Gastropoda</taxon>
        <taxon>Caenogastropoda</taxon>
        <taxon>Sorbeoconcha</taxon>
        <taxon>Cerithioidea</taxon>
        <taxon>Batillariidae</taxon>
        <taxon>Batillaria</taxon>
    </lineage>
</organism>
<gene>
    <name evidence="1" type="ORF">BaRGS_00033901</name>
</gene>
<dbReference type="EMBL" id="JACVVK020000423">
    <property type="protein sequence ID" value="KAK7474829.1"/>
    <property type="molecule type" value="Genomic_DNA"/>
</dbReference>
<evidence type="ECO:0000313" key="2">
    <source>
        <dbReference type="Proteomes" id="UP001519460"/>
    </source>
</evidence>
<sequence>MLADGGDLSWGYRGTEPVAQLPSPHCHHLHVQLLHFLRLFHSVSDGWGDEQFRLLNEIANSSPAIICRPPLMYALEKECRYCVSSCTSSG</sequence>
<dbReference type="AlphaFoldDB" id="A0ABD0JIR7"/>
<keyword evidence="2" id="KW-1185">Reference proteome</keyword>
<comment type="caution">
    <text evidence="1">The sequence shown here is derived from an EMBL/GenBank/DDBJ whole genome shotgun (WGS) entry which is preliminary data.</text>
</comment>
<reference evidence="1 2" key="1">
    <citation type="journal article" date="2023" name="Sci. Data">
        <title>Genome assembly of the Korean intertidal mud-creeper Batillaria attramentaria.</title>
        <authorList>
            <person name="Patra A.K."/>
            <person name="Ho P.T."/>
            <person name="Jun S."/>
            <person name="Lee S.J."/>
            <person name="Kim Y."/>
            <person name="Won Y.J."/>
        </authorList>
    </citation>
    <scope>NUCLEOTIDE SEQUENCE [LARGE SCALE GENOMIC DNA]</scope>
    <source>
        <strain evidence="1">Wonlab-2016</strain>
    </source>
</reference>
<proteinExistence type="predicted"/>